<comment type="caution">
    <text evidence="2">The sequence shown here is derived from an EMBL/GenBank/DDBJ whole genome shotgun (WGS) entry which is preliminary data.</text>
</comment>
<organism evidence="2 3">
    <name type="scientific">Senna tora</name>
    <dbReference type="NCBI Taxonomy" id="362788"/>
    <lineage>
        <taxon>Eukaryota</taxon>
        <taxon>Viridiplantae</taxon>
        <taxon>Streptophyta</taxon>
        <taxon>Embryophyta</taxon>
        <taxon>Tracheophyta</taxon>
        <taxon>Spermatophyta</taxon>
        <taxon>Magnoliopsida</taxon>
        <taxon>eudicotyledons</taxon>
        <taxon>Gunneridae</taxon>
        <taxon>Pentapetalae</taxon>
        <taxon>rosids</taxon>
        <taxon>fabids</taxon>
        <taxon>Fabales</taxon>
        <taxon>Fabaceae</taxon>
        <taxon>Caesalpinioideae</taxon>
        <taxon>Cassia clade</taxon>
        <taxon>Senna</taxon>
    </lineage>
</organism>
<gene>
    <name evidence="2" type="ORF">G2W53_026136</name>
</gene>
<protein>
    <submittedName>
        <fullName evidence="2">Uncharacterized protein</fullName>
    </submittedName>
</protein>
<dbReference type="AlphaFoldDB" id="A0A834TGD3"/>
<dbReference type="Proteomes" id="UP000634136">
    <property type="component" value="Unassembled WGS sequence"/>
</dbReference>
<evidence type="ECO:0000256" key="1">
    <source>
        <dbReference type="SAM" id="MobiDB-lite"/>
    </source>
</evidence>
<evidence type="ECO:0000313" key="3">
    <source>
        <dbReference type="Proteomes" id="UP000634136"/>
    </source>
</evidence>
<dbReference type="EMBL" id="JAAIUW010000008">
    <property type="protein sequence ID" value="KAF7820681.1"/>
    <property type="molecule type" value="Genomic_DNA"/>
</dbReference>
<reference evidence="2" key="1">
    <citation type="submission" date="2020-09" db="EMBL/GenBank/DDBJ databases">
        <title>Genome-Enabled Discovery of Anthraquinone Biosynthesis in Senna tora.</title>
        <authorList>
            <person name="Kang S.-H."/>
            <person name="Pandey R.P."/>
            <person name="Lee C.-M."/>
            <person name="Sim J.-S."/>
            <person name="Jeong J.-T."/>
            <person name="Choi B.-S."/>
            <person name="Jung M."/>
            <person name="Ginzburg D."/>
            <person name="Zhao K."/>
            <person name="Won S.Y."/>
            <person name="Oh T.-J."/>
            <person name="Yu Y."/>
            <person name="Kim N.-H."/>
            <person name="Lee O.R."/>
            <person name="Lee T.-H."/>
            <person name="Bashyal P."/>
            <person name="Kim T.-S."/>
            <person name="Lee W.-H."/>
            <person name="Kawkins C."/>
            <person name="Kim C.-K."/>
            <person name="Kim J.S."/>
            <person name="Ahn B.O."/>
            <person name="Rhee S.Y."/>
            <person name="Sohng J.K."/>
        </authorList>
    </citation>
    <scope>NUCLEOTIDE SEQUENCE</scope>
    <source>
        <tissue evidence="2">Leaf</tissue>
    </source>
</reference>
<sequence length="109" mass="12895">MESTEAGKRRWNQPRLWTKTSMERTDEGEPVKIWRTFRDNMVFSRQFCTFVAIFLAFHTECNAWAFRRIQRIGFLAGIQFRAQQFEPNAGKRREACNSNLELDSALNQT</sequence>
<accession>A0A834TGD3</accession>
<evidence type="ECO:0000313" key="2">
    <source>
        <dbReference type="EMBL" id="KAF7820681.1"/>
    </source>
</evidence>
<name>A0A834TGD3_9FABA</name>
<keyword evidence="3" id="KW-1185">Reference proteome</keyword>
<proteinExistence type="predicted"/>
<feature type="region of interest" description="Disordered" evidence="1">
    <location>
        <begin position="1"/>
        <end position="26"/>
    </location>
</feature>